<dbReference type="Pfam" id="PF22638">
    <property type="entry name" value="FlgK_D1"/>
    <property type="match status" value="1"/>
</dbReference>
<dbReference type="InterPro" id="IPR053927">
    <property type="entry name" value="FlgK_helical"/>
</dbReference>
<feature type="domain" description="Flagellar basal-body/hook protein C-terminal" evidence="9">
    <location>
        <begin position="867"/>
        <end position="905"/>
    </location>
</feature>
<dbReference type="RefSeq" id="WP_230447468.1">
    <property type="nucleotide sequence ID" value="NZ_JARWAI010000016.1"/>
</dbReference>
<keyword evidence="12" id="KW-0966">Cell projection</keyword>
<evidence type="ECO:0000313" key="12">
    <source>
        <dbReference type="EMBL" id="MDR5876555.1"/>
    </source>
</evidence>
<dbReference type="Pfam" id="PF21158">
    <property type="entry name" value="flgK_1st_1"/>
    <property type="match status" value="1"/>
</dbReference>
<dbReference type="Proteomes" id="UP001269267">
    <property type="component" value="Unassembled WGS sequence"/>
</dbReference>
<dbReference type="InterPro" id="IPR010930">
    <property type="entry name" value="Flg_bb/hook_C_dom"/>
</dbReference>
<organism evidence="12 13">
    <name type="scientific">Vreelandella gomseomensis</name>
    <dbReference type="NCBI Taxonomy" id="370766"/>
    <lineage>
        <taxon>Bacteria</taxon>
        <taxon>Pseudomonadati</taxon>
        <taxon>Pseudomonadota</taxon>
        <taxon>Gammaproteobacteria</taxon>
        <taxon>Oceanospirillales</taxon>
        <taxon>Halomonadaceae</taxon>
        <taxon>Vreelandella</taxon>
    </lineage>
</organism>
<evidence type="ECO:0000256" key="7">
    <source>
        <dbReference type="SAM" id="Coils"/>
    </source>
</evidence>
<name>A0ABU1GHW3_9GAMM</name>
<evidence type="ECO:0000256" key="1">
    <source>
        <dbReference type="ARBA" id="ARBA00004365"/>
    </source>
</evidence>
<dbReference type="NCBIfam" id="TIGR02492">
    <property type="entry name" value="flgK_ends"/>
    <property type="match status" value="1"/>
</dbReference>
<dbReference type="Pfam" id="PF06429">
    <property type="entry name" value="Flg_bbr_C"/>
    <property type="match status" value="1"/>
</dbReference>
<feature type="domain" description="Flagellar basal body rod protein N-terminal" evidence="8">
    <location>
        <begin position="6"/>
        <end position="33"/>
    </location>
</feature>
<keyword evidence="7" id="KW-0175">Coiled coil</keyword>
<dbReference type="InterPro" id="IPR002371">
    <property type="entry name" value="FlgK"/>
</dbReference>
<evidence type="ECO:0000256" key="6">
    <source>
        <dbReference type="ARBA" id="ARBA00023143"/>
    </source>
</evidence>
<evidence type="ECO:0000313" key="13">
    <source>
        <dbReference type="Proteomes" id="UP001269267"/>
    </source>
</evidence>
<dbReference type="PRINTS" id="PR01005">
    <property type="entry name" value="FLGHOOKAP1"/>
</dbReference>
<dbReference type="SUPFAM" id="SSF64518">
    <property type="entry name" value="Phase 1 flagellin"/>
    <property type="match status" value="2"/>
</dbReference>
<evidence type="ECO:0000256" key="3">
    <source>
        <dbReference type="ARBA" id="ARBA00009677"/>
    </source>
</evidence>
<feature type="domain" description="Flagellar hook-associated protein FlgK helical" evidence="11">
    <location>
        <begin position="85"/>
        <end position="319"/>
    </location>
</feature>
<comment type="similarity">
    <text evidence="3">Belongs to the flagella basal body rod proteins family.</text>
</comment>
<sequence length="908" mass="97957">MSMFSTGLSGLNAAQNALNTTSNNISNVYTPGFNREVTLLGEGSAGTRGVQVDDIERQFNRYVADQLNDARTQSSALEKYAQQVEQVDNLLADRDAGLAPLMQNFFSGLEDLASAPSDPASRQGVIGSAQTLSAQFRSFDGYLQDMQQNINSEIKDEITQVNNTTQQVAGLNREIALARARTGEAPNSLLNQRDHLISELSDRMDSRLNIQDGKTYNVSLPNGQPLVTGTDAFKLTSLQSETDPERTVIGYRDGGGNVVPLEEDVITGGSLGGLMRFREESLDKTQNQIGQLAVSLTTAFNEQHKQGVDLNGDQGENFFTIRAPQAYSSPDNNAKVDAIAFDPTRVDDLRATDYQVRYDNGTFTAIRKDSGETVSTEWDGEVLAFGGITMAFDGPPSQGDTFEVQPVRRAAAGMDVRINDLDKIAAAQSPVRPMPYSTVDFQSQSTTRLGETKIISDVLNEGDWETLKSGLQPIAFIPAGAKNVEIHLKDRGADDDIQLFTRDGKHLIGTPVEGTDADPSTWEGTEADYTWQNNADGISITSAEDVETNIFTLTNGFNEGTTYNNNDLLNRKDKYSADLSDPATLNYAGMELTYTGDGNRFDTKPNNLSTDTGYREEKLNIDNVKEPLFLLVSGNGEFDIKATWDDMPGASTTGGINPDNTPIGRVQDQLTVSDIDVAPGFKEMDSDYRPPSFAVKAADDGSLSLGFFGADSENNLFVSPDAGSVPNDPPPDGVFSVFKEDGTEIDNVLSVNNATGDTLAVGDRLTIKDDATGETVLSFTIDELPSEGTTSGVTFTGLSGTTGPGDNRNALALQNLQSEDTVGDNATFSGAYGAMVSDVGNRTNITQVNLDARQGLTDQLRAVQQSESGVNLDEEAANLIRYQQYYQANARVIDTASTIFDTILGLRG</sequence>
<evidence type="ECO:0000256" key="2">
    <source>
        <dbReference type="ARBA" id="ARBA00004613"/>
    </source>
</evidence>
<protein>
    <recommendedName>
        <fullName evidence="4">Flagellar hook-associated protein 1</fullName>
    </recommendedName>
</protein>
<reference evidence="12 13" key="1">
    <citation type="submission" date="2023-04" db="EMBL/GenBank/DDBJ databases">
        <title>A long-awaited taxogenomic arrangement of the family Halomonadaceae.</title>
        <authorList>
            <person name="De La Haba R."/>
            <person name="Chuvochina M."/>
            <person name="Wittouck S."/>
            <person name="Arahal D.R."/>
            <person name="Sanchez-Porro C."/>
            <person name="Hugenholtz P."/>
            <person name="Ventosa A."/>
        </authorList>
    </citation>
    <scope>NUCLEOTIDE SEQUENCE [LARGE SCALE GENOMIC DNA]</scope>
    <source>
        <strain evidence="12 13">DSM 18042</strain>
    </source>
</reference>
<evidence type="ECO:0000259" key="10">
    <source>
        <dbReference type="Pfam" id="PF21158"/>
    </source>
</evidence>
<dbReference type="PANTHER" id="PTHR30033:SF1">
    <property type="entry name" value="FLAGELLAR HOOK-ASSOCIATED PROTEIN 1"/>
    <property type="match status" value="1"/>
</dbReference>
<evidence type="ECO:0000259" key="11">
    <source>
        <dbReference type="Pfam" id="PF22638"/>
    </source>
</evidence>
<keyword evidence="13" id="KW-1185">Reference proteome</keyword>
<accession>A0ABU1GHW3</accession>
<comment type="subcellular location">
    <subcellularLocation>
        <location evidence="1">Bacterial flagellum</location>
    </subcellularLocation>
    <subcellularLocation>
        <location evidence="2">Secreted</location>
    </subcellularLocation>
</comment>
<dbReference type="PANTHER" id="PTHR30033">
    <property type="entry name" value="FLAGELLAR HOOK-ASSOCIATED PROTEIN 1"/>
    <property type="match status" value="1"/>
</dbReference>
<keyword evidence="5" id="KW-0964">Secreted</keyword>
<dbReference type="Pfam" id="PF00460">
    <property type="entry name" value="Flg_bb_rod"/>
    <property type="match status" value="1"/>
</dbReference>
<evidence type="ECO:0000259" key="9">
    <source>
        <dbReference type="Pfam" id="PF06429"/>
    </source>
</evidence>
<keyword evidence="12" id="KW-0282">Flagellum</keyword>
<keyword evidence="12" id="KW-0969">Cilium</keyword>
<evidence type="ECO:0000256" key="4">
    <source>
        <dbReference type="ARBA" id="ARBA00016244"/>
    </source>
</evidence>
<evidence type="ECO:0000259" key="8">
    <source>
        <dbReference type="Pfam" id="PF00460"/>
    </source>
</evidence>
<evidence type="ECO:0000256" key="5">
    <source>
        <dbReference type="ARBA" id="ARBA00022525"/>
    </source>
</evidence>
<proteinExistence type="inferred from homology"/>
<keyword evidence="6" id="KW-0975">Bacterial flagellum</keyword>
<comment type="caution">
    <text evidence="12">The sequence shown here is derived from an EMBL/GenBank/DDBJ whole genome shotgun (WGS) entry which is preliminary data.</text>
</comment>
<dbReference type="InterPro" id="IPR001444">
    <property type="entry name" value="Flag_bb_rod_N"/>
</dbReference>
<dbReference type="EMBL" id="JARWAI010000016">
    <property type="protein sequence ID" value="MDR5876555.1"/>
    <property type="molecule type" value="Genomic_DNA"/>
</dbReference>
<dbReference type="InterPro" id="IPR049119">
    <property type="entry name" value="FlgK_D2-like"/>
</dbReference>
<feature type="domain" description="Flagellar hook-associated protein 1 D2-like" evidence="10">
    <location>
        <begin position="338"/>
        <end position="406"/>
    </location>
</feature>
<feature type="coiled-coil region" evidence="7">
    <location>
        <begin position="154"/>
        <end position="181"/>
    </location>
</feature>
<gene>
    <name evidence="12" type="primary">flgK</name>
    <name evidence="12" type="ORF">QC815_16720</name>
</gene>